<sequence length="36" mass="3801">MTVKLAQVMLRSLWAPSDNEGLPEANNGAGCRNGLS</sequence>
<comment type="caution">
    <text evidence="2">The sequence shown here is derived from an EMBL/GenBank/DDBJ whole genome shotgun (WGS) entry which is preliminary data.</text>
</comment>
<evidence type="ECO:0000313" key="2">
    <source>
        <dbReference type="EMBL" id="PNH33175.1"/>
    </source>
</evidence>
<feature type="region of interest" description="Disordered" evidence="1">
    <location>
        <begin position="17"/>
        <end position="36"/>
    </location>
</feature>
<proteinExistence type="predicted"/>
<gene>
    <name evidence="2" type="ORF">BJF96_g3477</name>
</gene>
<reference evidence="2 3" key="1">
    <citation type="submission" date="2017-12" db="EMBL/GenBank/DDBJ databases">
        <title>Comparative genomics yields insights into virulence evolution of Verticillium dahliae.</title>
        <authorList>
            <person name="Fan R."/>
            <person name="Armitage A.D."/>
            <person name="Cascant-Lopez E."/>
            <person name="Sobczyk M."/>
            <person name="Cockerton H.M."/>
            <person name="Harrison R.J."/>
        </authorList>
    </citation>
    <scope>NUCLEOTIDE SEQUENCE [LARGE SCALE GENOMIC DNA]</scope>
    <source>
        <strain evidence="2 3">12008</strain>
    </source>
</reference>
<dbReference type="EMBL" id="MPSH01000009">
    <property type="protein sequence ID" value="PNH33175.1"/>
    <property type="molecule type" value="Genomic_DNA"/>
</dbReference>
<name>A0AA45AN56_VERDA</name>
<protein>
    <submittedName>
        <fullName evidence="2">Uncharacterized protein</fullName>
    </submittedName>
</protein>
<evidence type="ECO:0000313" key="3">
    <source>
        <dbReference type="Proteomes" id="UP000236305"/>
    </source>
</evidence>
<dbReference type="AlphaFoldDB" id="A0AA45AN56"/>
<accession>A0AA45AN56</accession>
<organism evidence="2 3">
    <name type="scientific">Verticillium dahliae</name>
    <name type="common">Verticillium wilt</name>
    <dbReference type="NCBI Taxonomy" id="27337"/>
    <lineage>
        <taxon>Eukaryota</taxon>
        <taxon>Fungi</taxon>
        <taxon>Dikarya</taxon>
        <taxon>Ascomycota</taxon>
        <taxon>Pezizomycotina</taxon>
        <taxon>Sordariomycetes</taxon>
        <taxon>Hypocreomycetidae</taxon>
        <taxon>Glomerellales</taxon>
        <taxon>Plectosphaerellaceae</taxon>
        <taxon>Verticillium</taxon>
    </lineage>
</organism>
<dbReference type="Proteomes" id="UP000236305">
    <property type="component" value="Unassembled WGS sequence"/>
</dbReference>
<evidence type="ECO:0000256" key="1">
    <source>
        <dbReference type="SAM" id="MobiDB-lite"/>
    </source>
</evidence>